<dbReference type="AlphaFoldDB" id="Q4QAM5"/>
<dbReference type="STRING" id="5664.Q4QAM5"/>
<dbReference type="Proteomes" id="UP000000542">
    <property type="component" value="Chromosome 24"/>
</dbReference>
<dbReference type="VEuPathDB" id="TriTrypDB:LMJFC_240017300"/>
<dbReference type="InterPro" id="IPR001623">
    <property type="entry name" value="DnaJ_domain"/>
</dbReference>
<organism evidence="4 5">
    <name type="scientific">Leishmania major</name>
    <dbReference type="NCBI Taxonomy" id="5664"/>
    <lineage>
        <taxon>Eukaryota</taxon>
        <taxon>Discoba</taxon>
        <taxon>Euglenozoa</taxon>
        <taxon>Kinetoplastea</taxon>
        <taxon>Metakinetoplastina</taxon>
        <taxon>Trypanosomatida</taxon>
        <taxon>Trypanosomatidae</taxon>
        <taxon>Leishmaniinae</taxon>
        <taxon>Leishmania</taxon>
    </lineage>
</organism>
<dbReference type="Pfam" id="PF00226">
    <property type="entry name" value="DnaJ"/>
    <property type="match status" value="1"/>
</dbReference>
<dbReference type="VEuPathDB" id="TriTrypDB:LmjF.24.1080"/>
<name>Q4QAM5_LEIMA</name>
<dbReference type="Gene3D" id="1.10.287.110">
    <property type="entry name" value="DnaJ domain"/>
    <property type="match status" value="1"/>
</dbReference>
<evidence type="ECO:0000259" key="3">
    <source>
        <dbReference type="PROSITE" id="PS50076"/>
    </source>
</evidence>
<dbReference type="GeneID" id="5652273"/>
<keyword evidence="2" id="KW-1133">Transmembrane helix</keyword>
<dbReference type="VEuPathDB" id="TriTrypDB:LMJLV39_240016600"/>
<reference evidence="4 5" key="1">
    <citation type="journal article" date="2005" name="Science">
        <title>The genome of the kinetoplastid parasite, Leishmania major.</title>
        <authorList>
            <person name="Ivens A.C."/>
            <person name="Peacock C.S."/>
            <person name="Worthey E.A."/>
            <person name="Murphy L."/>
            <person name="Aggarwal G."/>
            <person name="Berriman M."/>
            <person name="Sisk E."/>
            <person name="Rajandream M.A."/>
            <person name="Adlem E."/>
            <person name="Aert R."/>
            <person name="Anupama A."/>
            <person name="Apostolou Z."/>
            <person name="Attipoe P."/>
            <person name="Bason N."/>
            <person name="Bauser C."/>
            <person name="Beck A."/>
            <person name="Beverley S.M."/>
            <person name="Bianchettin G."/>
            <person name="Borzym K."/>
            <person name="Bothe G."/>
            <person name="Bruschi C.V."/>
            <person name="Collins M."/>
            <person name="Cadag E."/>
            <person name="Ciarloni L."/>
            <person name="Clayton C."/>
            <person name="Coulson R.M."/>
            <person name="Cronin A."/>
            <person name="Cruz A.K."/>
            <person name="Davies R.M."/>
            <person name="De Gaudenzi J."/>
            <person name="Dobson D.E."/>
            <person name="Duesterhoeft A."/>
            <person name="Fazelina G."/>
            <person name="Fosker N."/>
            <person name="Frasch A.C."/>
            <person name="Fraser A."/>
            <person name="Fuchs M."/>
            <person name="Gabel C."/>
            <person name="Goble A."/>
            <person name="Goffeau A."/>
            <person name="Harris D."/>
            <person name="Hertz-Fowler C."/>
            <person name="Hilbert H."/>
            <person name="Horn D."/>
            <person name="Huang Y."/>
            <person name="Klages S."/>
            <person name="Knights A."/>
            <person name="Kube M."/>
            <person name="Larke N."/>
            <person name="Litvin L."/>
            <person name="Lord A."/>
            <person name="Louie T."/>
            <person name="Marra M."/>
            <person name="Masuy D."/>
            <person name="Matthews K."/>
            <person name="Michaeli S."/>
            <person name="Mottram J.C."/>
            <person name="Muller-Auer S."/>
            <person name="Munden H."/>
            <person name="Nelson S."/>
            <person name="Norbertczak H."/>
            <person name="Oliver K."/>
            <person name="O'neil S."/>
            <person name="Pentony M."/>
            <person name="Pohl T.M."/>
            <person name="Price C."/>
            <person name="Purnelle B."/>
            <person name="Quail M.A."/>
            <person name="Rabbinowitsch E."/>
            <person name="Reinhardt R."/>
            <person name="Rieger M."/>
            <person name="Rinta J."/>
            <person name="Robben J."/>
            <person name="Robertson L."/>
            <person name="Ruiz J.C."/>
            <person name="Rutter S."/>
            <person name="Saunders D."/>
            <person name="Schafer M."/>
            <person name="Schein J."/>
            <person name="Schwartz D.C."/>
            <person name="Seeger K."/>
            <person name="Seyler A."/>
            <person name="Sharp S."/>
            <person name="Shin H."/>
            <person name="Sivam D."/>
            <person name="Squares R."/>
            <person name="Squares S."/>
            <person name="Tosato V."/>
            <person name="Vogt C."/>
            <person name="Volckaert G."/>
            <person name="Wambutt R."/>
            <person name="Warren T."/>
            <person name="Wedler H."/>
            <person name="Woodward J."/>
            <person name="Zhou S."/>
            <person name="Zimmermann W."/>
            <person name="Smith D.F."/>
            <person name="Blackwell J.M."/>
            <person name="Stuart K.D."/>
            <person name="Barrell B."/>
            <person name="Myler P.J."/>
        </authorList>
    </citation>
    <scope>NUCLEOTIDE SEQUENCE [LARGE SCALE GENOMIC DNA]</scope>
    <source>
        <strain evidence="5">MHOM/IL/81/Friedlin</strain>
    </source>
</reference>
<evidence type="ECO:0000313" key="4">
    <source>
        <dbReference type="EMBL" id="CAJ04728.1"/>
    </source>
</evidence>
<dbReference type="RefSeq" id="XP_001683623.1">
    <property type="nucleotide sequence ID" value="XM_001683571.1"/>
</dbReference>
<proteinExistence type="predicted"/>
<dbReference type="EMBL" id="FR796420">
    <property type="protein sequence ID" value="CAJ04728.1"/>
    <property type="molecule type" value="Genomic_DNA"/>
</dbReference>
<dbReference type="InterPro" id="IPR050817">
    <property type="entry name" value="DjlA_DnaK_co-chaperone"/>
</dbReference>
<dbReference type="PROSITE" id="PS50076">
    <property type="entry name" value="DNAJ_2"/>
    <property type="match status" value="1"/>
</dbReference>
<feature type="compositionally biased region" description="Low complexity" evidence="1">
    <location>
        <begin position="353"/>
        <end position="366"/>
    </location>
</feature>
<reference evidence="4 5" key="2">
    <citation type="journal article" date="2011" name="Genome Res.">
        <title>Chromosome and gene copy number variation allow major structural change between species and strains of Leishmania.</title>
        <authorList>
            <person name="Rogers M.B."/>
            <person name="Hilley J.D."/>
            <person name="Dickens N.J."/>
            <person name="Wilkes J."/>
            <person name="Bates P.A."/>
            <person name="Depledge D.P."/>
            <person name="Harris D."/>
            <person name="Her Y."/>
            <person name="Herzyk P."/>
            <person name="Imamura H."/>
            <person name="Otto T.D."/>
            <person name="Sanders M."/>
            <person name="Seeger K."/>
            <person name="Dujardin J.C."/>
            <person name="Berriman M."/>
            <person name="Smith D.F."/>
            <person name="Hertz-Fowler C."/>
            <person name="Mottram J.C."/>
        </authorList>
    </citation>
    <scope>NUCLEOTIDE SEQUENCE [LARGE SCALE GENOMIC DNA]</scope>
    <source>
        <strain evidence="5">MHOM/IL/81/Friedlin</strain>
    </source>
</reference>
<dbReference type="InParanoid" id="Q4QAM5"/>
<feature type="domain" description="J" evidence="3">
    <location>
        <begin position="376"/>
        <end position="436"/>
    </location>
</feature>
<dbReference type="OMA" id="YSLRKMY"/>
<dbReference type="SMART" id="SM00271">
    <property type="entry name" value="DnaJ"/>
    <property type="match status" value="1"/>
</dbReference>
<dbReference type="InterPro" id="IPR036869">
    <property type="entry name" value="J_dom_sf"/>
</dbReference>
<accession>Q4QAM5</accession>
<keyword evidence="2" id="KW-0472">Membrane</keyword>
<keyword evidence="5" id="KW-1185">Reference proteome</keyword>
<dbReference type="HOGENOM" id="CLU_629235_0_0_1"/>
<dbReference type="KEGG" id="lma:LMJF_24_1080"/>
<evidence type="ECO:0000313" key="5">
    <source>
        <dbReference type="Proteomes" id="UP000000542"/>
    </source>
</evidence>
<sequence length="436" mass="49512">MFLRTRTLCYTVHTPRGINFGLSADDAICRIQDKYGRRWLGAQLDYLRLETPSKEFLPFYFCRGRIHASFVGNVSYSVNTTSGDGKSTRSSTRYVSTSLQTLNSVFEENKTQIYAGYKYNIAHVHHALRGDQLSYSLRKMYEVDTTGAIINLFEQSTGTMMKFVEMEVRQQAEKTARSLVRSFHPSADSVTVEFKEFTFHLDDVTPTFVPCFVVKAEYDAERYTLYVSGLNGQVGGPYLLNSVYIARTTALATLSAALLLVPNKVAGFFFGSVACVATYYAAFFAARWYPVMRRNWNRQKRERLRRENLGLDQAGYRPSTSSQRIQQEYRSSTYWDTHAYHQRRHTDSHGPRSASSSSSSSSSSSFSAHSVADPLGYYRALGLHGDESVNEIRSAYRRIVLKQHPDVGGSSEAMVKANDAYRVLRDPKRRAAYDQR</sequence>
<feature type="transmembrane region" description="Helical" evidence="2">
    <location>
        <begin position="267"/>
        <end position="289"/>
    </location>
</feature>
<feature type="region of interest" description="Disordered" evidence="1">
    <location>
        <begin position="341"/>
        <end position="366"/>
    </location>
</feature>
<dbReference type="PANTHER" id="PTHR24074">
    <property type="entry name" value="CO-CHAPERONE PROTEIN DJLA"/>
    <property type="match status" value="1"/>
</dbReference>
<dbReference type="VEuPathDB" id="TriTrypDB:LMJSD75_240016100"/>
<dbReference type="CDD" id="cd06257">
    <property type="entry name" value="DnaJ"/>
    <property type="match status" value="1"/>
</dbReference>
<dbReference type="PRINTS" id="PR00625">
    <property type="entry name" value="JDOMAIN"/>
</dbReference>
<protein>
    <submittedName>
        <fullName evidence="4">Putative DNAJ domain protein</fullName>
    </submittedName>
</protein>
<gene>
    <name evidence="4" type="ORF">LMJF_24_1080</name>
</gene>
<evidence type="ECO:0000256" key="1">
    <source>
        <dbReference type="SAM" id="MobiDB-lite"/>
    </source>
</evidence>
<keyword evidence="2" id="KW-0812">Transmembrane</keyword>
<dbReference type="eggNOG" id="ENOG502R90M">
    <property type="taxonomic scope" value="Eukaryota"/>
</dbReference>
<dbReference type="SUPFAM" id="SSF46565">
    <property type="entry name" value="Chaperone J-domain"/>
    <property type="match status" value="1"/>
</dbReference>
<evidence type="ECO:0000256" key="2">
    <source>
        <dbReference type="SAM" id="Phobius"/>
    </source>
</evidence>